<keyword evidence="3" id="KW-1185">Reference proteome</keyword>
<evidence type="ECO:0000256" key="1">
    <source>
        <dbReference type="SAM" id="Phobius"/>
    </source>
</evidence>
<sequence length="118" mass="13756">MKLVAAYPLEDAVISFLLEAIQDYAYELFQDRRWFHLVMVPPPTQKNSGSKSKGFSECFQHGGRWQSINMEVISFHCKSWFLPQGNFNPLAVLFLFVSSAYIIGSIIYSMAWSWFLFW</sequence>
<accession>A0A8J5ZAA3</accession>
<dbReference type="Proteomes" id="UP000701853">
    <property type="component" value="Chromosome 5"/>
</dbReference>
<proteinExistence type="predicted"/>
<keyword evidence="1" id="KW-1133">Transmembrane helix</keyword>
<comment type="caution">
    <text evidence="2">The sequence shown here is derived from an EMBL/GenBank/DDBJ whole genome shotgun (WGS) entry which is preliminary data.</text>
</comment>
<organism evidence="2 3">
    <name type="scientific">Gossypium anomalum</name>
    <dbReference type="NCBI Taxonomy" id="47600"/>
    <lineage>
        <taxon>Eukaryota</taxon>
        <taxon>Viridiplantae</taxon>
        <taxon>Streptophyta</taxon>
        <taxon>Embryophyta</taxon>
        <taxon>Tracheophyta</taxon>
        <taxon>Spermatophyta</taxon>
        <taxon>Magnoliopsida</taxon>
        <taxon>eudicotyledons</taxon>
        <taxon>Gunneridae</taxon>
        <taxon>Pentapetalae</taxon>
        <taxon>rosids</taxon>
        <taxon>malvids</taxon>
        <taxon>Malvales</taxon>
        <taxon>Malvaceae</taxon>
        <taxon>Malvoideae</taxon>
        <taxon>Gossypium</taxon>
    </lineage>
</organism>
<keyword evidence="1" id="KW-0472">Membrane</keyword>
<evidence type="ECO:0000313" key="2">
    <source>
        <dbReference type="EMBL" id="KAG8495091.1"/>
    </source>
</evidence>
<keyword evidence="1" id="KW-0812">Transmembrane</keyword>
<dbReference type="OrthoDB" id="10318370at2759"/>
<feature type="transmembrane region" description="Helical" evidence="1">
    <location>
        <begin position="90"/>
        <end position="117"/>
    </location>
</feature>
<name>A0A8J5ZAA3_9ROSI</name>
<reference evidence="2 3" key="1">
    <citation type="journal article" date="2021" name="bioRxiv">
        <title>The Gossypium anomalum genome as a resource for cotton improvement and evolutionary analysis of hybrid incompatibility.</title>
        <authorList>
            <person name="Grover C.E."/>
            <person name="Yuan D."/>
            <person name="Arick M.A."/>
            <person name="Miller E.R."/>
            <person name="Hu G."/>
            <person name="Peterson D.G."/>
            <person name="Wendel J.F."/>
            <person name="Udall J.A."/>
        </authorList>
    </citation>
    <scope>NUCLEOTIDE SEQUENCE [LARGE SCALE GENOMIC DNA]</scope>
    <source>
        <strain evidence="2">JFW-Udall</strain>
        <tissue evidence="2">Leaf</tissue>
    </source>
</reference>
<protein>
    <submittedName>
        <fullName evidence="2">Uncharacterized protein</fullName>
    </submittedName>
</protein>
<dbReference type="EMBL" id="JAHUZN010000005">
    <property type="protein sequence ID" value="KAG8495091.1"/>
    <property type="molecule type" value="Genomic_DNA"/>
</dbReference>
<gene>
    <name evidence="2" type="ORF">CXB51_013245</name>
</gene>
<dbReference type="AlphaFoldDB" id="A0A8J5ZAA3"/>
<evidence type="ECO:0000313" key="3">
    <source>
        <dbReference type="Proteomes" id="UP000701853"/>
    </source>
</evidence>